<reference evidence="1 2" key="1">
    <citation type="submission" date="2019-02" db="EMBL/GenBank/DDBJ databases">
        <authorList>
            <person name="Lehtovirta-Morley E L."/>
        </authorList>
    </citation>
    <scope>NUCLEOTIDE SEQUENCE [LARGE SCALE GENOMIC DNA]</scope>
    <source>
        <strain evidence="1">NFRAN1</strain>
    </source>
</reference>
<protein>
    <submittedName>
        <fullName evidence="1">Uncharacterized protein</fullName>
    </submittedName>
</protein>
<dbReference type="Proteomes" id="UP000294299">
    <property type="component" value="Chromosome NFRAN"/>
</dbReference>
<evidence type="ECO:0000313" key="1">
    <source>
        <dbReference type="EMBL" id="VFJ13314.1"/>
    </source>
</evidence>
<gene>
    <name evidence="1" type="ORF">NFRAN_0992</name>
</gene>
<dbReference type="KEGG" id="nfn:NFRAN_0992"/>
<organism evidence="1 2">
    <name type="scientific">Candidatus Nitrosocosmicus franklandianus</name>
    <dbReference type="NCBI Taxonomy" id="1798806"/>
    <lineage>
        <taxon>Archaea</taxon>
        <taxon>Nitrososphaerota</taxon>
        <taxon>Nitrososphaeria</taxon>
        <taxon>Nitrososphaerales</taxon>
        <taxon>Nitrososphaeraceae</taxon>
        <taxon>Candidatus Nitrosocosmicus</taxon>
    </lineage>
</organism>
<keyword evidence="2" id="KW-1185">Reference proteome</keyword>
<sequence>MTLDTLEKKISPILNHYYRPDIKEIITKRIRPVLEGLMEELLN</sequence>
<evidence type="ECO:0000313" key="2">
    <source>
        <dbReference type="Proteomes" id="UP000294299"/>
    </source>
</evidence>
<dbReference type="RefSeq" id="WP_269472311.1">
    <property type="nucleotide sequence ID" value="NZ_LR216287.1"/>
</dbReference>
<name>A0A484IEB6_9ARCH</name>
<dbReference type="GeneID" id="77169516"/>
<dbReference type="EMBL" id="LR216287">
    <property type="protein sequence ID" value="VFJ13314.1"/>
    <property type="molecule type" value="Genomic_DNA"/>
</dbReference>
<dbReference type="AlphaFoldDB" id="A0A484IEB6"/>
<accession>A0A484IEB6</accession>
<proteinExistence type="predicted"/>